<dbReference type="Proteomes" id="UP000688137">
    <property type="component" value="Unassembled WGS sequence"/>
</dbReference>
<organism evidence="2 3">
    <name type="scientific">Paramecium primaurelia</name>
    <dbReference type="NCBI Taxonomy" id="5886"/>
    <lineage>
        <taxon>Eukaryota</taxon>
        <taxon>Sar</taxon>
        <taxon>Alveolata</taxon>
        <taxon>Ciliophora</taxon>
        <taxon>Intramacronucleata</taxon>
        <taxon>Oligohymenophorea</taxon>
        <taxon>Peniculida</taxon>
        <taxon>Parameciidae</taxon>
        <taxon>Paramecium</taxon>
    </lineage>
</organism>
<proteinExistence type="predicted"/>
<gene>
    <name evidence="2" type="ORF">PPRIM_AZ9-3.1.T1450024</name>
</gene>
<feature type="region of interest" description="Disordered" evidence="1">
    <location>
        <begin position="229"/>
        <end position="253"/>
    </location>
</feature>
<protein>
    <submittedName>
        <fullName evidence="2">Uncharacterized protein</fullName>
    </submittedName>
</protein>
<keyword evidence="3" id="KW-1185">Reference proteome</keyword>
<dbReference type="OMA" id="QDHIDSM"/>
<dbReference type="AlphaFoldDB" id="A0A8S1Q5S2"/>
<sequence length="394" mass="46972">MDHSNMFSSDLDLLHIGIQQKIFGKEDTLKSLTIKFIEKYKKTNILELDKKLLDRFYLRLSELMEKCKNQDQIDYLITIQKKFTTMSFIRFLEVLYSTIDQKTNEIVNQQNKQSQGWQINNKLNKNLFQFYEDQFWKLYGLLSLNQDHIDNMIQYYQTKQENVERLLKLNMERNKQFNYLQQQKPPPQVDILHRNHKTPVSFLNRTIDPSRHNRNQRIREALISNQKLNNYTIQTKSPKKQSRPTSKEVHSENEQFFSQLLNRRSKLNSQEKSNSFYLLCESNNKEKVLNSVHLQLNSFQQQSSLDLKASAQRKISSIDLNQSLNQYIIQSESATPKKQQKKQRFIQKINQTFYQQLFPTCKTRNRGFAVLKNQLFNESRALNCLNITISNYKA</sequence>
<evidence type="ECO:0000313" key="3">
    <source>
        <dbReference type="Proteomes" id="UP000688137"/>
    </source>
</evidence>
<reference evidence="2" key="1">
    <citation type="submission" date="2021-01" db="EMBL/GenBank/DDBJ databases">
        <authorList>
            <consortium name="Genoscope - CEA"/>
            <person name="William W."/>
        </authorList>
    </citation>
    <scope>NUCLEOTIDE SEQUENCE</scope>
</reference>
<evidence type="ECO:0000256" key="1">
    <source>
        <dbReference type="SAM" id="MobiDB-lite"/>
    </source>
</evidence>
<evidence type="ECO:0000313" key="2">
    <source>
        <dbReference type="EMBL" id="CAD8110663.1"/>
    </source>
</evidence>
<accession>A0A8S1Q5S2</accession>
<comment type="caution">
    <text evidence="2">The sequence shown here is derived from an EMBL/GenBank/DDBJ whole genome shotgun (WGS) entry which is preliminary data.</text>
</comment>
<dbReference type="EMBL" id="CAJJDM010000149">
    <property type="protein sequence ID" value="CAD8110663.1"/>
    <property type="molecule type" value="Genomic_DNA"/>
</dbReference>
<name>A0A8S1Q5S2_PARPR</name>